<dbReference type="NCBIfam" id="TIGR04223">
    <property type="entry name" value="quorum_AgrD"/>
    <property type="match status" value="1"/>
</dbReference>
<accession>A0ABW0W9Y1</accession>
<proteinExistence type="predicted"/>
<dbReference type="InterPro" id="IPR009229">
    <property type="entry name" value="AgrD"/>
</dbReference>
<dbReference type="EMBL" id="JBHSOW010000127">
    <property type="protein sequence ID" value="MFC5653516.1"/>
    <property type="molecule type" value="Genomic_DNA"/>
</dbReference>
<evidence type="ECO:0000313" key="1">
    <source>
        <dbReference type="EMBL" id="MFC5653516.1"/>
    </source>
</evidence>
<comment type="caution">
    <text evidence="1">The sequence shown here is derived from an EMBL/GenBank/DDBJ whole genome shotgun (WGS) entry which is preliminary data.</text>
</comment>
<reference evidence="2" key="1">
    <citation type="journal article" date="2019" name="Int. J. Syst. Evol. Microbiol.">
        <title>The Global Catalogue of Microorganisms (GCM) 10K type strain sequencing project: providing services to taxonomists for standard genome sequencing and annotation.</title>
        <authorList>
            <consortium name="The Broad Institute Genomics Platform"/>
            <consortium name="The Broad Institute Genome Sequencing Center for Infectious Disease"/>
            <person name="Wu L."/>
            <person name="Ma J."/>
        </authorList>
    </citation>
    <scope>NUCLEOTIDE SEQUENCE [LARGE SCALE GENOMIC DNA]</scope>
    <source>
        <strain evidence="2">CGMCC 1.3240</strain>
    </source>
</reference>
<protein>
    <submittedName>
        <fullName evidence="1">Cyclic lactone autoinducer peptide</fullName>
    </submittedName>
</protein>
<dbReference type="Proteomes" id="UP001596047">
    <property type="component" value="Unassembled WGS sequence"/>
</dbReference>
<evidence type="ECO:0000313" key="2">
    <source>
        <dbReference type="Proteomes" id="UP001596047"/>
    </source>
</evidence>
<gene>
    <name evidence="1" type="ORF">ACFPYJ_31235</name>
</gene>
<dbReference type="RefSeq" id="WP_379192169.1">
    <property type="nucleotide sequence ID" value="NZ_JBHSOW010000127.1"/>
</dbReference>
<organism evidence="1 2">
    <name type="scientific">Paenibacillus solisilvae</name>
    <dbReference type="NCBI Taxonomy" id="2486751"/>
    <lineage>
        <taxon>Bacteria</taxon>
        <taxon>Bacillati</taxon>
        <taxon>Bacillota</taxon>
        <taxon>Bacilli</taxon>
        <taxon>Bacillales</taxon>
        <taxon>Paenibacillaceae</taxon>
        <taxon>Paenibacillus</taxon>
    </lineage>
</organism>
<sequence length="40" mass="4481">MKKRTFSLLATFLAGAAVLVVSTASWFYVHQEPTPEELLK</sequence>
<keyword evidence="2" id="KW-1185">Reference proteome</keyword>
<name>A0ABW0W9Y1_9BACL</name>